<keyword evidence="3 4" id="KW-0408">Iron</keyword>
<sequence length="242" mass="26411">MRFVLLCLSLTLAATPSWSQEAIGLAAPDEVADSGLLQHILPRFSLKTGIRVIADDAGVLVLETAPPGDPVFARDGVIYHLRIEEDAKHERFRDWLLSDIGKRTVESYAPEQGAPFSASFDIAAVETETVIDGDTLRGEELSMTHCGRCHVIGPKNRMNGLGSTPSFAVLRAMPDWSERFEAFFALNPHPSFTQIDGLTPPFDPQRPSPIYPVEMTLDDLEAILAFVSVITAADLGAPLQLQ</sequence>
<dbReference type="Proteomes" id="UP000050783">
    <property type="component" value="Unassembled WGS sequence"/>
</dbReference>
<dbReference type="InterPro" id="IPR009056">
    <property type="entry name" value="Cyt_c-like_dom"/>
</dbReference>
<keyword evidence="2 4" id="KW-0479">Metal-binding</keyword>
<dbReference type="InterPro" id="IPR036909">
    <property type="entry name" value="Cyt_c-like_dom_sf"/>
</dbReference>
<feature type="domain" description="Cytochrome c" evidence="6">
    <location>
        <begin position="133"/>
        <end position="231"/>
    </location>
</feature>
<dbReference type="PROSITE" id="PS51007">
    <property type="entry name" value="CYTC"/>
    <property type="match status" value="1"/>
</dbReference>
<evidence type="ECO:0000313" key="7">
    <source>
        <dbReference type="EMBL" id="CUH48142.1"/>
    </source>
</evidence>
<reference evidence="7 8" key="1">
    <citation type="submission" date="2015-09" db="EMBL/GenBank/DDBJ databases">
        <authorList>
            <consortium name="Swine Surveillance"/>
        </authorList>
    </citation>
    <scope>NUCLEOTIDE SEQUENCE [LARGE SCALE GENOMIC DNA]</scope>
    <source>
        <strain evidence="7 8">CECT 4292</strain>
    </source>
</reference>
<organism evidence="7 8">
    <name type="scientific">Ruegeria atlantica</name>
    <dbReference type="NCBI Taxonomy" id="81569"/>
    <lineage>
        <taxon>Bacteria</taxon>
        <taxon>Pseudomonadati</taxon>
        <taxon>Pseudomonadota</taxon>
        <taxon>Alphaproteobacteria</taxon>
        <taxon>Rhodobacterales</taxon>
        <taxon>Roseobacteraceae</taxon>
        <taxon>Ruegeria</taxon>
    </lineage>
</organism>
<evidence type="ECO:0000256" key="3">
    <source>
        <dbReference type="ARBA" id="ARBA00023004"/>
    </source>
</evidence>
<feature type="chain" id="PRO_5006061483" description="Cytochrome c domain-containing protein" evidence="5">
    <location>
        <begin position="20"/>
        <end position="242"/>
    </location>
</feature>
<dbReference type="SUPFAM" id="SSF46626">
    <property type="entry name" value="Cytochrome c"/>
    <property type="match status" value="1"/>
</dbReference>
<dbReference type="EMBL" id="CYPU01000039">
    <property type="protein sequence ID" value="CUH48142.1"/>
    <property type="molecule type" value="Genomic_DNA"/>
</dbReference>
<dbReference type="STRING" id="81569.RUM4293_02711"/>
<name>A0A0P1EE41_9RHOB</name>
<evidence type="ECO:0000313" key="8">
    <source>
        <dbReference type="Proteomes" id="UP000050783"/>
    </source>
</evidence>
<proteinExistence type="predicted"/>
<protein>
    <recommendedName>
        <fullName evidence="6">Cytochrome c domain-containing protein</fullName>
    </recommendedName>
</protein>
<dbReference type="GO" id="GO:0009055">
    <property type="term" value="F:electron transfer activity"/>
    <property type="evidence" value="ECO:0007669"/>
    <property type="project" value="InterPro"/>
</dbReference>
<evidence type="ECO:0000256" key="5">
    <source>
        <dbReference type="SAM" id="SignalP"/>
    </source>
</evidence>
<dbReference type="RefSeq" id="WP_058277699.1">
    <property type="nucleotide sequence ID" value="NZ_CYPU01000039.1"/>
</dbReference>
<dbReference type="GO" id="GO:0020037">
    <property type="term" value="F:heme binding"/>
    <property type="evidence" value="ECO:0007669"/>
    <property type="project" value="InterPro"/>
</dbReference>
<dbReference type="OrthoDB" id="7365807at2"/>
<feature type="signal peptide" evidence="5">
    <location>
        <begin position="1"/>
        <end position="19"/>
    </location>
</feature>
<evidence type="ECO:0000259" key="6">
    <source>
        <dbReference type="PROSITE" id="PS51007"/>
    </source>
</evidence>
<accession>A0A0P1EE41</accession>
<keyword evidence="5" id="KW-0732">Signal</keyword>
<gene>
    <name evidence="7" type="ORF">RUA4292_02320</name>
</gene>
<dbReference type="GeneID" id="55493527"/>
<dbReference type="GO" id="GO:0046872">
    <property type="term" value="F:metal ion binding"/>
    <property type="evidence" value="ECO:0007669"/>
    <property type="project" value="UniProtKB-KW"/>
</dbReference>
<evidence type="ECO:0000256" key="4">
    <source>
        <dbReference type="PROSITE-ProRule" id="PRU00433"/>
    </source>
</evidence>
<dbReference type="AlphaFoldDB" id="A0A0P1EE41"/>
<evidence type="ECO:0000256" key="1">
    <source>
        <dbReference type="ARBA" id="ARBA00022617"/>
    </source>
</evidence>
<keyword evidence="1 4" id="KW-0349">Heme</keyword>
<evidence type="ECO:0000256" key="2">
    <source>
        <dbReference type="ARBA" id="ARBA00022723"/>
    </source>
</evidence>